<comment type="catalytic activity">
    <reaction evidence="9 12">
        <text>D-ribose 5-phosphate + ATP = 5-phospho-alpha-D-ribose 1-diphosphate + AMP + H(+)</text>
        <dbReference type="Rhea" id="RHEA:15609"/>
        <dbReference type="ChEBI" id="CHEBI:15378"/>
        <dbReference type="ChEBI" id="CHEBI:30616"/>
        <dbReference type="ChEBI" id="CHEBI:58017"/>
        <dbReference type="ChEBI" id="CHEBI:78346"/>
        <dbReference type="ChEBI" id="CHEBI:456215"/>
        <dbReference type="EC" id="2.7.6.1"/>
    </reaction>
</comment>
<keyword evidence="7 12" id="KW-0067">ATP-binding</keyword>
<sequence length="317" mass="34298">MITHGKEVKVFAANANRPFAEGVCRALGVPLGEGTVTTFADGEVSVTLNETVRGCDVFIVQPTCKPVNNNLMELLVTIDACRRASAGRITAVMPYFGYARQDRKAKSRDPISAKLVANMITCAGADRVLTMDLHASQIQGFFDIPVDNLLGNPVFVQYYRNMFENTDDVVVVSPDVGSVARARAFSAKLHMGLAIVDKRRQKANQCEVMNIIGDVKGKTCILFDDMVDTAGSLCNAANAIKEVGGAARVLACATHGVLSNPAVQRVQDSCIEELMLLNTIPLPEEAKGSKIRQLDVTPLFAEAIRRTFDEVSISSLF</sequence>
<dbReference type="Pfam" id="PF14572">
    <property type="entry name" value="Pribosyl_synth"/>
    <property type="match status" value="1"/>
</dbReference>
<evidence type="ECO:0000256" key="8">
    <source>
        <dbReference type="ARBA" id="ARBA00022842"/>
    </source>
</evidence>
<comment type="similarity">
    <text evidence="11 12">Belongs to the ribose-phosphate pyrophosphokinase family. Class I subfamily.</text>
</comment>
<feature type="binding site" evidence="12">
    <location>
        <begin position="41"/>
        <end position="43"/>
    </location>
    <ligand>
        <name>ATP</name>
        <dbReference type="ChEBI" id="CHEBI:30616"/>
    </ligand>
</feature>
<name>A0A9D1FAT8_9FIRM</name>
<feature type="binding site" evidence="12">
    <location>
        <begin position="100"/>
        <end position="101"/>
    </location>
    <ligand>
        <name>ATP</name>
        <dbReference type="ChEBI" id="CHEBI:30616"/>
    </ligand>
</feature>
<dbReference type="FunFam" id="3.40.50.2020:FF:000002">
    <property type="entry name" value="Ribose-phosphate pyrophosphokinase"/>
    <property type="match status" value="1"/>
</dbReference>
<evidence type="ECO:0000256" key="10">
    <source>
        <dbReference type="ARBA" id="ARBA00054914"/>
    </source>
</evidence>
<dbReference type="GO" id="GO:0000287">
    <property type="term" value="F:magnesium ion binding"/>
    <property type="evidence" value="ECO:0007669"/>
    <property type="project" value="UniProtKB-UniRule"/>
</dbReference>
<dbReference type="GO" id="GO:0009156">
    <property type="term" value="P:ribonucleoside monophosphate biosynthetic process"/>
    <property type="evidence" value="ECO:0007669"/>
    <property type="project" value="InterPro"/>
</dbReference>
<evidence type="ECO:0000256" key="3">
    <source>
        <dbReference type="ARBA" id="ARBA00022723"/>
    </source>
</evidence>
<proteinExistence type="inferred from homology"/>
<dbReference type="FunFam" id="3.40.50.2020:FF:000001">
    <property type="entry name" value="Ribose-phosphate pyrophosphokinase"/>
    <property type="match status" value="1"/>
</dbReference>
<dbReference type="GO" id="GO:0004749">
    <property type="term" value="F:ribose phosphate diphosphokinase activity"/>
    <property type="evidence" value="ECO:0007669"/>
    <property type="project" value="UniProtKB-UniRule"/>
</dbReference>
<keyword evidence="5 12" id="KW-0547">Nucleotide-binding</keyword>
<dbReference type="PANTHER" id="PTHR10210:SF41">
    <property type="entry name" value="RIBOSE-PHOSPHATE PYROPHOSPHOKINASE 1, CHLOROPLASTIC"/>
    <property type="match status" value="1"/>
</dbReference>
<comment type="subunit">
    <text evidence="12">Homohexamer.</text>
</comment>
<dbReference type="PANTHER" id="PTHR10210">
    <property type="entry name" value="RIBOSE-PHOSPHATE DIPHOSPHOKINASE FAMILY MEMBER"/>
    <property type="match status" value="1"/>
</dbReference>
<dbReference type="GO" id="GO:0016301">
    <property type="term" value="F:kinase activity"/>
    <property type="evidence" value="ECO:0007669"/>
    <property type="project" value="UniProtKB-KW"/>
</dbReference>
<evidence type="ECO:0000256" key="1">
    <source>
        <dbReference type="ARBA" id="ARBA00004996"/>
    </source>
</evidence>
<evidence type="ECO:0000256" key="7">
    <source>
        <dbReference type="ARBA" id="ARBA00022840"/>
    </source>
</evidence>
<dbReference type="PROSITE" id="PS00114">
    <property type="entry name" value="PRPP_SYNTHASE"/>
    <property type="match status" value="1"/>
</dbReference>
<keyword evidence="8 12" id="KW-0460">Magnesium</keyword>
<evidence type="ECO:0000259" key="13">
    <source>
        <dbReference type="Pfam" id="PF13793"/>
    </source>
</evidence>
<dbReference type="GO" id="GO:0002189">
    <property type="term" value="C:ribose phosphate diphosphokinase complex"/>
    <property type="evidence" value="ECO:0007669"/>
    <property type="project" value="TreeGrafter"/>
</dbReference>
<dbReference type="InterPro" id="IPR000842">
    <property type="entry name" value="PRib_PP_synth_CS"/>
</dbReference>
<keyword evidence="6 12" id="KW-0418">Kinase</keyword>
<reference evidence="14" key="2">
    <citation type="journal article" date="2021" name="PeerJ">
        <title>Extensive microbial diversity within the chicken gut microbiome revealed by metagenomics and culture.</title>
        <authorList>
            <person name="Gilroy R."/>
            <person name="Ravi A."/>
            <person name="Getino M."/>
            <person name="Pursley I."/>
            <person name="Horton D.L."/>
            <person name="Alikhan N.F."/>
            <person name="Baker D."/>
            <person name="Gharbi K."/>
            <person name="Hall N."/>
            <person name="Watson M."/>
            <person name="Adriaenssens E.M."/>
            <person name="Foster-Nyarko E."/>
            <person name="Jarju S."/>
            <person name="Secka A."/>
            <person name="Antonio M."/>
            <person name="Oren A."/>
            <person name="Chaudhuri R.R."/>
            <person name="La Ragione R."/>
            <person name="Hildebrand F."/>
            <person name="Pallen M.J."/>
        </authorList>
    </citation>
    <scope>NUCLEOTIDE SEQUENCE</scope>
    <source>
        <strain evidence="14">ChiBcec16-1751</strain>
    </source>
</reference>
<feature type="domain" description="Ribose-phosphate pyrophosphokinase N-terminal" evidence="13">
    <location>
        <begin position="8"/>
        <end position="124"/>
    </location>
</feature>
<feature type="binding site" evidence="12">
    <location>
        <position position="175"/>
    </location>
    <ligand>
        <name>Mg(2+)</name>
        <dbReference type="ChEBI" id="CHEBI:18420"/>
    </ligand>
</feature>
<dbReference type="EMBL" id="DVJJ01000089">
    <property type="protein sequence ID" value="HIS64906.1"/>
    <property type="molecule type" value="Genomic_DNA"/>
</dbReference>
<feature type="binding site" evidence="12">
    <location>
        <position position="200"/>
    </location>
    <ligand>
        <name>D-ribose 5-phosphate</name>
        <dbReference type="ChEBI" id="CHEBI:78346"/>
    </ligand>
</feature>
<evidence type="ECO:0000256" key="4">
    <source>
        <dbReference type="ARBA" id="ARBA00022727"/>
    </source>
</evidence>
<keyword evidence="4 12" id="KW-0545">Nucleotide biosynthesis</keyword>
<feature type="active site" evidence="12">
    <location>
        <position position="198"/>
    </location>
</feature>
<evidence type="ECO:0000256" key="5">
    <source>
        <dbReference type="ARBA" id="ARBA00022741"/>
    </source>
</evidence>
<dbReference type="GO" id="GO:0006164">
    <property type="term" value="P:purine nucleotide biosynthetic process"/>
    <property type="evidence" value="ECO:0007669"/>
    <property type="project" value="TreeGrafter"/>
</dbReference>
<dbReference type="GO" id="GO:0005737">
    <property type="term" value="C:cytoplasm"/>
    <property type="evidence" value="ECO:0007669"/>
    <property type="project" value="UniProtKB-SubCell"/>
</dbReference>
<dbReference type="InterPro" id="IPR037515">
    <property type="entry name" value="Rib-P_diPkinase_bac"/>
</dbReference>
<dbReference type="AlphaFoldDB" id="A0A9D1FAT8"/>
<comment type="pathway">
    <text evidence="1 12">Metabolic intermediate biosynthesis; 5-phospho-alpha-D-ribose 1-diphosphate biosynthesis; 5-phospho-alpha-D-ribose 1-diphosphate from D-ribose 5-phosphate (route I): step 1/1.</text>
</comment>
<evidence type="ECO:0000256" key="12">
    <source>
        <dbReference type="HAMAP-Rule" id="MF_00583"/>
    </source>
</evidence>
<evidence type="ECO:0000313" key="14">
    <source>
        <dbReference type="EMBL" id="HIS64906.1"/>
    </source>
</evidence>
<organism evidence="14 15">
    <name type="scientific">Candidatus Avoscillospira avistercoris</name>
    <dbReference type="NCBI Taxonomy" id="2840707"/>
    <lineage>
        <taxon>Bacteria</taxon>
        <taxon>Bacillati</taxon>
        <taxon>Bacillota</taxon>
        <taxon>Clostridia</taxon>
        <taxon>Eubacteriales</taxon>
        <taxon>Oscillospiraceae</taxon>
        <taxon>Oscillospiraceae incertae sedis</taxon>
        <taxon>Candidatus Avoscillospira</taxon>
    </lineage>
</organism>
<dbReference type="SUPFAM" id="SSF53271">
    <property type="entry name" value="PRTase-like"/>
    <property type="match status" value="1"/>
</dbReference>
<dbReference type="Proteomes" id="UP000886741">
    <property type="component" value="Unassembled WGS sequence"/>
</dbReference>
<dbReference type="InterPro" id="IPR029099">
    <property type="entry name" value="Pribosyltran_N"/>
</dbReference>
<dbReference type="NCBIfam" id="TIGR01251">
    <property type="entry name" value="ribP_PPkin"/>
    <property type="match status" value="1"/>
</dbReference>
<dbReference type="InterPro" id="IPR029057">
    <property type="entry name" value="PRTase-like"/>
</dbReference>
<dbReference type="GO" id="GO:0006015">
    <property type="term" value="P:5-phosphoribose 1-diphosphate biosynthetic process"/>
    <property type="evidence" value="ECO:0007669"/>
    <property type="project" value="UniProtKB-UniRule"/>
</dbReference>
<comment type="subcellular location">
    <subcellularLocation>
        <location evidence="12">Cytoplasm</location>
    </subcellularLocation>
</comment>
<gene>
    <name evidence="12" type="primary">prs</name>
    <name evidence="14" type="ORF">IAA83_06000</name>
</gene>
<evidence type="ECO:0000256" key="9">
    <source>
        <dbReference type="ARBA" id="ARBA00049535"/>
    </source>
</evidence>
<keyword evidence="3 12" id="KW-0479">Metal-binding</keyword>
<dbReference type="InterPro" id="IPR005946">
    <property type="entry name" value="Rib-P_diPkinase"/>
</dbReference>
<comment type="function">
    <text evidence="10 12">Involved in the biosynthesis of the central metabolite phospho-alpha-D-ribosyl-1-pyrophosphate (PRPP) via the transfer of pyrophosphoryl group from ATP to 1-hydroxyl of ribose-5-phosphate (Rib-5-P).</text>
</comment>
<evidence type="ECO:0000313" key="15">
    <source>
        <dbReference type="Proteomes" id="UP000886741"/>
    </source>
</evidence>
<protein>
    <recommendedName>
        <fullName evidence="12">Ribose-phosphate pyrophosphokinase</fullName>
        <shortName evidence="12">RPPK</shortName>
        <ecNumber evidence="12">2.7.6.1</ecNumber>
    </recommendedName>
    <alternativeName>
        <fullName evidence="12">5-phospho-D-ribosyl alpha-1-diphosphate synthase</fullName>
    </alternativeName>
    <alternativeName>
        <fullName evidence="12">Phosphoribosyl diphosphate synthase</fullName>
    </alternativeName>
    <alternativeName>
        <fullName evidence="12">Phosphoribosyl pyrophosphate synthase</fullName>
        <shortName evidence="12">P-Rib-PP synthase</shortName>
        <shortName evidence="12">PRPP synthase</shortName>
        <shortName evidence="12">PRPPase</shortName>
    </alternativeName>
</protein>
<evidence type="ECO:0000256" key="2">
    <source>
        <dbReference type="ARBA" id="ARBA00022679"/>
    </source>
</evidence>
<feature type="binding site" evidence="12">
    <location>
        <begin position="228"/>
        <end position="232"/>
    </location>
    <ligand>
        <name>D-ribose 5-phosphate</name>
        <dbReference type="ChEBI" id="CHEBI:78346"/>
    </ligand>
</feature>
<dbReference type="HAMAP" id="MF_00583_B">
    <property type="entry name" value="RibP_PPkinase_B"/>
    <property type="match status" value="1"/>
</dbReference>
<comment type="cofactor">
    <cofactor evidence="12">
        <name>Mg(2+)</name>
        <dbReference type="ChEBI" id="CHEBI:18420"/>
    </cofactor>
    <text evidence="12">Binds 2 Mg(2+) ions per subunit.</text>
</comment>
<dbReference type="CDD" id="cd06223">
    <property type="entry name" value="PRTases_typeI"/>
    <property type="match status" value="1"/>
</dbReference>
<dbReference type="GO" id="GO:0005524">
    <property type="term" value="F:ATP binding"/>
    <property type="evidence" value="ECO:0007669"/>
    <property type="project" value="UniProtKB-KW"/>
</dbReference>
<feature type="binding site" evidence="12">
    <location>
        <position position="224"/>
    </location>
    <ligand>
        <name>D-ribose 5-phosphate</name>
        <dbReference type="ChEBI" id="CHEBI:78346"/>
    </ligand>
</feature>
<keyword evidence="12" id="KW-0963">Cytoplasm</keyword>
<accession>A0A9D1FAT8</accession>
<feature type="binding site" evidence="12">
    <location>
        <position position="134"/>
    </location>
    <ligand>
        <name>Mg(2+)</name>
        <dbReference type="ChEBI" id="CHEBI:18420"/>
    </ligand>
</feature>
<dbReference type="Gene3D" id="3.40.50.2020">
    <property type="match status" value="2"/>
</dbReference>
<keyword evidence="2 12" id="KW-0808">Transferase</keyword>
<dbReference type="InterPro" id="IPR000836">
    <property type="entry name" value="PRTase_dom"/>
</dbReference>
<comment type="caution">
    <text evidence="14">The sequence shown here is derived from an EMBL/GenBank/DDBJ whole genome shotgun (WGS) entry which is preliminary data.</text>
</comment>
<evidence type="ECO:0000256" key="6">
    <source>
        <dbReference type="ARBA" id="ARBA00022777"/>
    </source>
</evidence>
<evidence type="ECO:0000256" key="11">
    <source>
        <dbReference type="ARBA" id="ARBA00061444"/>
    </source>
</evidence>
<dbReference type="Pfam" id="PF13793">
    <property type="entry name" value="Pribosyltran_N"/>
    <property type="match status" value="1"/>
</dbReference>
<dbReference type="SMART" id="SM01400">
    <property type="entry name" value="Pribosyltran_N"/>
    <property type="match status" value="1"/>
</dbReference>
<dbReference type="EC" id="2.7.6.1" evidence="12"/>
<reference evidence="14" key="1">
    <citation type="submission" date="2020-10" db="EMBL/GenBank/DDBJ databases">
        <authorList>
            <person name="Gilroy R."/>
        </authorList>
    </citation>
    <scope>NUCLEOTIDE SEQUENCE</scope>
    <source>
        <strain evidence="14">ChiBcec16-1751</strain>
    </source>
</reference>
<dbReference type="NCBIfam" id="NF002320">
    <property type="entry name" value="PRK01259.1"/>
    <property type="match status" value="1"/>
</dbReference>